<gene>
    <name evidence="2" type="ORF">Hamer_G030373</name>
</gene>
<sequence length="87" mass="9344">IECESVNIYASGSGLTILVEQRKGAPFYTRFSTLMARLGDTGIMDDSREVVLGLHHLQGGFYLLFLGFSAALLSLVGEVVAGCLFLS</sequence>
<accession>A0A8J5N342</accession>
<reference evidence="2" key="1">
    <citation type="journal article" date="2021" name="Sci. Adv.">
        <title>The American lobster genome reveals insights on longevity, neural, and immune adaptations.</title>
        <authorList>
            <person name="Polinski J.M."/>
            <person name="Zimin A.V."/>
            <person name="Clark K.F."/>
            <person name="Kohn A.B."/>
            <person name="Sadowski N."/>
            <person name="Timp W."/>
            <person name="Ptitsyn A."/>
            <person name="Khanna P."/>
            <person name="Romanova D.Y."/>
            <person name="Williams P."/>
            <person name="Greenwood S.J."/>
            <person name="Moroz L.L."/>
            <person name="Walt D.R."/>
            <person name="Bodnar A.G."/>
        </authorList>
    </citation>
    <scope>NUCLEOTIDE SEQUENCE</scope>
    <source>
        <strain evidence="2">GMGI-L3</strain>
    </source>
</reference>
<keyword evidence="3" id="KW-1185">Reference proteome</keyword>
<keyword evidence="1" id="KW-1133">Transmembrane helix</keyword>
<evidence type="ECO:0000313" key="3">
    <source>
        <dbReference type="Proteomes" id="UP000747542"/>
    </source>
</evidence>
<organism evidence="2 3">
    <name type="scientific">Homarus americanus</name>
    <name type="common">American lobster</name>
    <dbReference type="NCBI Taxonomy" id="6706"/>
    <lineage>
        <taxon>Eukaryota</taxon>
        <taxon>Metazoa</taxon>
        <taxon>Ecdysozoa</taxon>
        <taxon>Arthropoda</taxon>
        <taxon>Crustacea</taxon>
        <taxon>Multicrustacea</taxon>
        <taxon>Malacostraca</taxon>
        <taxon>Eumalacostraca</taxon>
        <taxon>Eucarida</taxon>
        <taxon>Decapoda</taxon>
        <taxon>Pleocyemata</taxon>
        <taxon>Astacidea</taxon>
        <taxon>Nephropoidea</taxon>
        <taxon>Nephropidae</taxon>
        <taxon>Homarus</taxon>
    </lineage>
</organism>
<comment type="caution">
    <text evidence="2">The sequence shown here is derived from an EMBL/GenBank/DDBJ whole genome shotgun (WGS) entry which is preliminary data.</text>
</comment>
<feature type="non-terminal residue" evidence="2">
    <location>
        <position position="87"/>
    </location>
</feature>
<dbReference type="AlphaFoldDB" id="A0A8J5N342"/>
<protein>
    <submittedName>
        <fullName evidence="2">Uncharacterized protein</fullName>
    </submittedName>
</protein>
<name>A0A8J5N342_HOMAM</name>
<proteinExistence type="predicted"/>
<feature type="transmembrane region" description="Helical" evidence="1">
    <location>
        <begin position="61"/>
        <end position="86"/>
    </location>
</feature>
<evidence type="ECO:0000313" key="2">
    <source>
        <dbReference type="EMBL" id="KAG7172432.1"/>
    </source>
</evidence>
<keyword evidence="1" id="KW-0812">Transmembrane</keyword>
<evidence type="ECO:0000256" key="1">
    <source>
        <dbReference type="SAM" id="Phobius"/>
    </source>
</evidence>
<dbReference type="EMBL" id="JAHLQT010011124">
    <property type="protein sequence ID" value="KAG7172432.1"/>
    <property type="molecule type" value="Genomic_DNA"/>
</dbReference>
<keyword evidence="1" id="KW-0472">Membrane</keyword>
<dbReference type="Proteomes" id="UP000747542">
    <property type="component" value="Unassembled WGS sequence"/>
</dbReference>